<reference evidence="1 2" key="1">
    <citation type="submission" date="2016-10" db="EMBL/GenBank/DDBJ databases">
        <authorList>
            <person name="de Groot N.N."/>
        </authorList>
    </citation>
    <scope>NUCLEOTIDE SEQUENCE [LARGE SCALE GENOMIC DNA]</scope>
    <source>
        <strain evidence="1 2">KPR-7B</strain>
    </source>
</reference>
<name>A0A1G9XGM3_9ACTO</name>
<dbReference type="Proteomes" id="UP000199671">
    <property type="component" value="Unassembled WGS sequence"/>
</dbReference>
<sequence length="58" mass="6088">MATAAELGGELASYEPPLLALTNAAASQTQRLTGLETVTRQDNAVDAASKVFYGMDKE</sequence>
<gene>
    <name evidence="1" type="ORF">SAMN04487766_109131</name>
</gene>
<organism evidence="1 2">
    <name type="scientific">Actinomyces ruminicola</name>
    <dbReference type="NCBI Taxonomy" id="332524"/>
    <lineage>
        <taxon>Bacteria</taxon>
        <taxon>Bacillati</taxon>
        <taxon>Actinomycetota</taxon>
        <taxon>Actinomycetes</taxon>
        <taxon>Actinomycetales</taxon>
        <taxon>Actinomycetaceae</taxon>
        <taxon>Actinomyces</taxon>
    </lineage>
</organism>
<proteinExistence type="predicted"/>
<evidence type="ECO:0000313" key="2">
    <source>
        <dbReference type="Proteomes" id="UP000199671"/>
    </source>
</evidence>
<accession>A0A1G9XGM3</accession>
<dbReference type="AlphaFoldDB" id="A0A1G9XGM3"/>
<dbReference type="RefSeq" id="WP_176760880.1">
    <property type="nucleotide sequence ID" value="NZ_FNHU01000009.1"/>
</dbReference>
<evidence type="ECO:0000313" key="1">
    <source>
        <dbReference type="EMBL" id="SDM95847.1"/>
    </source>
</evidence>
<dbReference type="EMBL" id="FNHU01000009">
    <property type="protein sequence ID" value="SDM95847.1"/>
    <property type="molecule type" value="Genomic_DNA"/>
</dbReference>
<protein>
    <submittedName>
        <fullName evidence="1">Uncharacterized protein</fullName>
    </submittedName>
</protein>